<dbReference type="SMART" id="SM00091">
    <property type="entry name" value="PAS"/>
    <property type="match status" value="2"/>
</dbReference>
<dbReference type="Gene3D" id="3.30.450.20">
    <property type="entry name" value="PAS domain"/>
    <property type="match status" value="2"/>
</dbReference>
<dbReference type="PANTHER" id="PTHR44757">
    <property type="entry name" value="DIGUANYLATE CYCLASE DGCP"/>
    <property type="match status" value="1"/>
</dbReference>
<comment type="caution">
    <text evidence="12">The sequence shown here is derived from an EMBL/GenBank/DDBJ whole genome shotgun (WGS) entry which is preliminary data.</text>
</comment>
<evidence type="ECO:0000256" key="2">
    <source>
        <dbReference type="ARBA" id="ARBA00022475"/>
    </source>
</evidence>
<evidence type="ECO:0000256" key="5">
    <source>
        <dbReference type="ARBA" id="ARBA00023136"/>
    </source>
</evidence>
<dbReference type="GO" id="GO:0005886">
    <property type="term" value="C:plasma membrane"/>
    <property type="evidence" value="ECO:0007669"/>
    <property type="project" value="UniProtKB-SubCell"/>
</dbReference>
<dbReference type="Pfam" id="PF00990">
    <property type="entry name" value="GGDEF"/>
    <property type="match status" value="1"/>
</dbReference>
<dbReference type="FunFam" id="3.30.70.270:FF:000001">
    <property type="entry name" value="Diguanylate cyclase domain protein"/>
    <property type="match status" value="1"/>
</dbReference>
<feature type="domain" description="GGDEF" evidence="11">
    <location>
        <begin position="630"/>
        <end position="763"/>
    </location>
</feature>
<dbReference type="PANTHER" id="PTHR44757:SF2">
    <property type="entry name" value="BIOFILM ARCHITECTURE MAINTENANCE PROTEIN MBAA"/>
    <property type="match status" value="1"/>
</dbReference>
<accession>A0A9D7K3G8</accession>
<feature type="domain" description="EAL" evidence="10">
    <location>
        <begin position="772"/>
        <end position="1026"/>
    </location>
</feature>
<dbReference type="Pfam" id="PF00563">
    <property type="entry name" value="EAL"/>
    <property type="match status" value="1"/>
</dbReference>
<dbReference type="CDD" id="cd00130">
    <property type="entry name" value="PAS"/>
    <property type="match status" value="2"/>
</dbReference>
<dbReference type="NCBIfam" id="TIGR00254">
    <property type="entry name" value="GGDEF"/>
    <property type="match status" value="1"/>
</dbReference>
<dbReference type="GO" id="GO:0071111">
    <property type="term" value="F:cyclic-guanylate-specific phosphodiesterase activity"/>
    <property type="evidence" value="ECO:0007669"/>
    <property type="project" value="UniProtKB-EC"/>
</dbReference>
<dbReference type="Gene3D" id="2.10.70.100">
    <property type="match status" value="1"/>
</dbReference>
<organism evidence="12 13">
    <name type="scientific">Candidatus Proximibacter danicus</name>
    <dbReference type="NCBI Taxonomy" id="2954365"/>
    <lineage>
        <taxon>Bacteria</taxon>
        <taxon>Pseudomonadati</taxon>
        <taxon>Pseudomonadota</taxon>
        <taxon>Betaproteobacteria</taxon>
        <taxon>Candidatus Proximibacter</taxon>
    </lineage>
</organism>
<dbReference type="InterPro" id="IPR000014">
    <property type="entry name" value="PAS"/>
</dbReference>
<dbReference type="PROSITE" id="PS50883">
    <property type="entry name" value="EAL"/>
    <property type="match status" value="1"/>
</dbReference>
<dbReference type="NCBIfam" id="TIGR00229">
    <property type="entry name" value="sensory_box"/>
    <property type="match status" value="1"/>
</dbReference>
<evidence type="ECO:0000256" key="7">
    <source>
        <dbReference type="SAM" id="Phobius"/>
    </source>
</evidence>
<dbReference type="SMART" id="SM00052">
    <property type="entry name" value="EAL"/>
    <property type="match status" value="1"/>
</dbReference>
<dbReference type="SUPFAM" id="SSF55073">
    <property type="entry name" value="Nucleotide cyclase"/>
    <property type="match status" value="1"/>
</dbReference>
<dbReference type="InterPro" id="IPR013655">
    <property type="entry name" value="PAS_fold_3"/>
</dbReference>
<evidence type="ECO:0000256" key="6">
    <source>
        <dbReference type="ARBA" id="ARBA00051114"/>
    </source>
</evidence>
<dbReference type="FunFam" id="3.20.20.450:FF:000001">
    <property type="entry name" value="Cyclic di-GMP phosphodiesterase yahA"/>
    <property type="match status" value="1"/>
</dbReference>
<evidence type="ECO:0000259" key="10">
    <source>
        <dbReference type="PROSITE" id="PS50883"/>
    </source>
</evidence>
<sequence>MKHLSIQQRLWLGFLIVAVLPLAGLTWLYLSSFEKALTEAVLQNVSSIADKKSDEIDNFISERLADARVVSQQERLSLAISGLSEAFSRGGLAATRDIDTKHRQWLETLEDFSHYGHYYDLLLIDAQGNVVFSLAHESDLGTNLITGPHRTSGLAQGYRQAMQLLQVDLTPFQAYEPSDNKIAGFVVAPVLAGNRAVGALALQLNLDTFTPLIADRTGLGLGGETALARLDGNEVAFSAPLRHQPDANYGQRLPISKTPYPMQQALRGAHHRGLTVDYAGHTVAAAWRYLPALHWGMVVKIDTDEAFAPAREARRLALITLAAFLLFSILAGTLLGQRLVRAEKRLRTSLGQLQEAQRIASIGSWMLDLRTSQLEWSDEIFRIFEIDPTQFGASYEAFINTIHPEDREKVSKAYADSVRDHTPYDIVHRLRFPDGRIKHVWERCETDYAANGTPLFSRGTVQDVTATRQAEEALELYASIFKHSGESILVSDSENRIVAVNPAFTRHTGYTLDDVRDKNPQILASGHTPRETYQTPWACLNESGFWQGELSDRRKDGTTYPKWASISVIRNEAGKVTHHIASFTNISERKAAEERIHQLAHHDVLTGLLNRFSLENRLEQALLSARREGEQLAVMFIDMDHFKLINDTLGHHLGDLLLVEVAKRLQTCVRESDIIARLGGDEFIVVLTGLEDSMAAAAVAGKIVRNLSQPYQIEHHVLHTSPSVGISIFPDDGEDADALMKDADTAMYDAKRRGRGNYQFFTAAMTAAAGDRLELERGLRDALTYKRFELHYQPQIWTADSHVCGVEALVRWRDPERGLVPPLKFIPIAEETGLIEPLGDWVLEEACRQLAAWQAEGIHGVRMAVNLSAHQLRNPELVARVRTVMLENGIGEGELELEVTESAAMDNPERAISQLQALRALGVHLAIDDFGTGYSSLAYLKLLPIQTLKLDRAFVRDIETDENDAAISAATLALAHNLGLQVVAEGVENEAQRQFLAKLDCDILQGFLFSKPLPAAEATAFLLEHRRTGKTSDPV</sequence>
<reference evidence="12" key="1">
    <citation type="submission" date="2020-10" db="EMBL/GenBank/DDBJ databases">
        <title>Connecting structure to function with the recovery of over 1000 high-quality activated sludge metagenome-assembled genomes encoding full-length rRNA genes using long-read sequencing.</title>
        <authorList>
            <person name="Singleton C.M."/>
            <person name="Petriglieri F."/>
            <person name="Kristensen J.M."/>
            <person name="Kirkegaard R.H."/>
            <person name="Michaelsen T.Y."/>
            <person name="Andersen M.H."/>
            <person name="Karst S.M."/>
            <person name="Dueholm M.S."/>
            <person name="Nielsen P.H."/>
            <person name="Albertsen M."/>
        </authorList>
    </citation>
    <scope>NUCLEOTIDE SEQUENCE</scope>
    <source>
        <strain evidence="12">Hirt_18-Q3-R61-65_BATAC.395</strain>
    </source>
</reference>
<evidence type="ECO:0000313" key="13">
    <source>
        <dbReference type="Proteomes" id="UP000886689"/>
    </source>
</evidence>
<dbReference type="CDD" id="cd01948">
    <property type="entry name" value="EAL"/>
    <property type="match status" value="1"/>
</dbReference>
<evidence type="ECO:0000259" key="9">
    <source>
        <dbReference type="PROSITE" id="PS50113"/>
    </source>
</evidence>
<dbReference type="Gene3D" id="3.30.70.270">
    <property type="match status" value="1"/>
</dbReference>
<feature type="transmembrane region" description="Helical" evidence="7">
    <location>
        <begin position="316"/>
        <end position="336"/>
    </location>
</feature>
<dbReference type="InterPro" id="IPR035965">
    <property type="entry name" value="PAS-like_dom_sf"/>
</dbReference>
<dbReference type="Pfam" id="PF13426">
    <property type="entry name" value="PAS_9"/>
    <property type="match status" value="1"/>
</dbReference>
<evidence type="ECO:0000256" key="1">
    <source>
        <dbReference type="ARBA" id="ARBA00004651"/>
    </source>
</evidence>
<keyword evidence="5 7" id="KW-0472">Membrane</keyword>
<gene>
    <name evidence="12" type="ORF">IPL58_12160</name>
</gene>
<dbReference type="SMART" id="SM00086">
    <property type="entry name" value="PAC"/>
    <property type="match status" value="2"/>
</dbReference>
<dbReference type="Proteomes" id="UP000886689">
    <property type="component" value="Unassembled WGS sequence"/>
</dbReference>
<dbReference type="Pfam" id="PF08447">
    <property type="entry name" value="PAS_3"/>
    <property type="match status" value="1"/>
</dbReference>
<dbReference type="SMART" id="SM00267">
    <property type="entry name" value="GGDEF"/>
    <property type="match status" value="1"/>
</dbReference>
<feature type="domain" description="PAS" evidence="8">
    <location>
        <begin position="473"/>
        <end position="519"/>
    </location>
</feature>
<evidence type="ECO:0000259" key="11">
    <source>
        <dbReference type="PROSITE" id="PS50887"/>
    </source>
</evidence>
<dbReference type="InterPro" id="IPR043128">
    <property type="entry name" value="Rev_trsase/Diguanyl_cyclase"/>
</dbReference>
<dbReference type="SUPFAM" id="SSF55785">
    <property type="entry name" value="PYP-like sensor domain (PAS domain)"/>
    <property type="match status" value="2"/>
</dbReference>
<dbReference type="InterPro" id="IPR035919">
    <property type="entry name" value="EAL_sf"/>
</dbReference>
<dbReference type="Gene3D" id="3.20.20.450">
    <property type="entry name" value="EAL domain"/>
    <property type="match status" value="1"/>
</dbReference>
<feature type="transmembrane region" description="Helical" evidence="7">
    <location>
        <begin position="12"/>
        <end position="30"/>
    </location>
</feature>
<evidence type="ECO:0000259" key="8">
    <source>
        <dbReference type="PROSITE" id="PS50112"/>
    </source>
</evidence>
<dbReference type="InterPro" id="IPR001610">
    <property type="entry name" value="PAC"/>
</dbReference>
<keyword evidence="4 7" id="KW-1133">Transmembrane helix</keyword>
<dbReference type="InterPro" id="IPR029787">
    <property type="entry name" value="Nucleotide_cyclase"/>
</dbReference>
<dbReference type="InterPro" id="IPR001633">
    <property type="entry name" value="EAL_dom"/>
</dbReference>
<protein>
    <submittedName>
        <fullName evidence="12">EAL domain-containing protein</fullName>
    </submittedName>
</protein>
<evidence type="ECO:0000313" key="12">
    <source>
        <dbReference type="EMBL" id="MBK8524769.1"/>
    </source>
</evidence>
<dbReference type="InterPro" id="IPR000700">
    <property type="entry name" value="PAS-assoc_C"/>
</dbReference>
<evidence type="ECO:0000256" key="3">
    <source>
        <dbReference type="ARBA" id="ARBA00022692"/>
    </source>
</evidence>
<evidence type="ECO:0000256" key="4">
    <source>
        <dbReference type="ARBA" id="ARBA00022989"/>
    </source>
</evidence>
<comment type="subcellular location">
    <subcellularLocation>
        <location evidence="1">Cell membrane</location>
        <topology evidence="1">Multi-pass membrane protein</topology>
    </subcellularLocation>
</comment>
<dbReference type="InterPro" id="IPR000160">
    <property type="entry name" value="GGDEF_dom"/>
</dbReference>
<keyword evidence="3 7" id="KW-0812">Transmembrane</keyword>
<dbReference type="Pfam" id="PF02743">
    <property type="entry name" value="dCache_1"/>
    <property type="match status" value="1"/>
</dbReference>
<keyword evidence="2" id="KW-1003">Cell membrane</keyword>
<dbReference type="PROSITE" id="PS50112">
    <property type="entry name" value="PAS"/>
    <property type="match status" value="1"/>
</dbReference>
<dbReference type="CDD" id="cd01949">
    <property type="entry name" value="GGDEF"/>
    <property type="match status" value="1"/>
</dbReference>
<name>A0A9D7K3G8_9PROT</name>
<comment type="catalytic activity">
    <reaction evidence="6">
        <text>3',3'-c-di-GMP + H2O = 5'-phosphoguanylyl(3'-&gt;5')guanosine + H(+)</text>
        <dbReference type="Rhea" id="RHEA:24902"/>
        <dbReference type="ChEBI" id="CHEBI:15377"/>
        <dbReference type="ChEBI" id="CHEBI:15378"/>
        <dbReference type="ChEBI" id="CHEBI:58754"/>
        <dbReference type="ChEBI" id="CHEBI:58805"/>
        <dbReference type="EC" id="3.1.4.52"/>
    </reaction>
    <physiologicalReaction direction="left-to-right" evidence="6">
        <dbReference type="Rhea" id="RHEA:24903"/>
    </physiologicalReaction>
</comment>
<proteinExistence type="predicted"/>
<dbReference type="AlphaFoldDB" id="A0A9D7K3G8"/>
<dbReference type="GO" id="GO:0071732">
    <property type="term" value="P:cellular response to nitric oxide"/>
    <property type="evidence" value="ECO:0007669"/>
    <property type="project" value="UniProtKB-ARBA"/>
</dbReference>
<dbReference type="InterPro" id="IPR033479">
    <property type="entry name" value="dCache_1"/>
</dbReference>
<feature type="domain" description="PAC" evidence="9">
    <location>
        <begin position="546"/>
        <end position="598"/>
    </location>
</feature>
<dbReference type="PROSITE" id="PS50887">
    <property type="entry name" value="GGDEF"/>
    <property type="match status" value="1"/>
</dbReference>
<dbReference type="EMBL" id="JADJUC010000013">
    <property type="protein sequence ID" value="MBK8524769.1"/>
    <property type="molecule type" value="Genomic_DNA"/>
</dbReference>
<dbReference type="PROSITE" id="PS50113">
    <property type="entry name" value="PAC"/>
    <property type="match status" value="1"/>
</dbReference>
<dbReference type="SUPFAM" id="SSF141868">
    <property type="entry name" value="EAL domain-like"/>
    <property type="match status" value="1"/>
</dbReference>
<dbReference type="InterPro" id="IPR052155">
    <property type="entry name" value="Biofilm_reg_signaling"/>
</dbReference>